<dbReference type="OMA" id="FYTRRDY"/>
<dbReference type="AlphaFoldDB" id="A0A0N1I3E5"/>
<dbReference type="VEuPathDB" id="TriTrypDB:Lsey_0189_0140"/>
<gene>
    <name evidence="3" type="ORF">ABL78_5540</name>
</gene>
<feature type="domain" description="C2H2-type" evidence="2">
    <location>
        <begin position="437"/>
        <end position="459"/>
    </location>
</feature>
<sequence length="681" mass="75296">MECRTHQTALGCVDCDFKCCTVNEMCRHIFSTRHGARKCPKCDTYIVPRAFHASLQKLIERRRERTAAEAANIESTPQSSPEQPSSTTVADKSPFSSSETLTSIAVSTHPHLADEPNFRCFEKVGFSLQGDPRDYGLRVDTASDAQSGRASASLTVTPTNDSIASAAGTLPFRCMDCLNYCPTWTQVTRHIEQSGHTLPVCVQCNQHLKCFGPMRPPQHEINCGHCGFYGVFYTRRDYQCKVQTSRSVYNSANLFTGLSTLQYRCVCGISFLHPVHLAEHLRRVHHVTCLRDFALCHCCGISGPLAQMMVHIQHPCWGEKDGTKSSPAVTPQSVPENPIAAAAVEIAKRSRCSREKDPHAQTYGLDDIAAMTHMVEVPNFSGAAFLKFLPLLPPMSDDEVPLISEAHALSNPTTGIPSSSTSVSAALKPSYVVLYQCEECLFLFSTWDRIVQHIRATGHCRTYCAECGVFLPELLNYTASEGSNALRSQQQQRPHHLQLQQDVQLLPGASSSPIRSTTLAEHIDHLHRHGDIIGFPASPETLEVLVDVNAACYRGSLDPPPETFTKAPRTLMVYQCPAQHEGCYKVFLSYGDFVAHLLTSGHGTKLVQVPCADQGRPTVLSVLPTCYPMVTYRAKFTVAQLCAHFDFAQCAYCETAIPKEDEELHASLCVQRRRHWPGQAN</sequence>
<keyword evidence="4" id="KW-1185">Reference proteome</keyword>
<comment type="caution">
    <text evidence="3">The sequence shown here is derived from an EMBL/GenBank/DDBJ whole genome shotgun (WGS) entry which is preliminary data.</text>
</comment>
<organism evidence="3 4">
    <name type="scientific">Leptomonas seymouri</name>
    <dbReference type="NCBI Taxonomy" id="5684"/>
    <lineage>
        <taxon>Eukaryota</taxon>
        <taxon>Discoba</taxon>
        <taxon>Euglenozoa</taxon>
        <taxon>Kinetoplastea</taxon>
        <taxon>Metakinetoplastina</taxon>
        <taxon>Trypanosomatida</taxon>
        <taxon>Trypanosomatidae</taxon>
        <taxon>Leishmaniinae</taxon>
        <taxon>Leptomonas</taxon>
    </lineage>
</organism>
<dbReference type="PROSITE" id="PS00028">
    <property type="entry name" value="ZINC_FINGER_C2H2_1"/>
    <property type="match status" value="1"/>
</dbReference>
<evidence type="ECO:0000256" key="1">
    <source>
        <dbReference type="SAM" id="MobiDB-lite"/>
    </source>
</evidence>
<dbReference type="OrthoDB" id="271591at2759"/>
<dbReference type="Proteomes" id="UP000038009">
    <property type="component" value="Unassembled WGS sequence"/>
</dbReference>
<dbReference type="InterPro" id="IPR013087">
    <property type="entry name" value="Znf_C2H2_type"/>
</dbReference>
<feature type="compositionally biased region" description="Low complexity" evidence="1">
    <location>
        <begin position="68"/>
        <end position="88"/>
    </location>
</feature>
<accession>A0A0N1I3E5</accession>
<reference evidence="3 4" key="1">
    <citation type="journal article" date="2015" name="PLoS Pathog.">
        <title>Leptomonas seymouri: Adaptations to the Dixenous Life Cycle Analyzed by Genome Sequencing, Transcriptome Profiling and Co-infection with Leishmania donovani.</title>
        <authorList>
            <person name="Kraeva N."/>
            <person name="Butenko A."/>
            <person name="Hlavacova J."/>
            <person name="Kostygov A."/>
            <person name="Myskova J."/>
            <person name="Grybchuk D."/>
            <person name="Lestinova T."/>
            <person name="Votypka J."/>
            <person name="Volf P."/>
            <person name="Opperdoes F."/>
            <person name="Flegontov P."/>
            <person name="Lukes J."/>
            <person name="Yurchenko V."/>
        </authorList>
    </citation>
    <scope>NUCLEOTIDE SEQUENCE [LARGE SCALE GENOMIC DNA]</scope>
    <source>
        <strain evidence="3 4">ATCC 30220</strain>
    </source>
</reference>
<proteinExistence type="predicted"/>
<evidence type="ECO:0000313" key="4">
    <source>
        <dbReference type="Proteomes" id="UP000038009"/>
    </source>
</evidence>
<dbReference type="EMBL" id="LJSK01000189">
    <property type="protein sequence ID" value="KPI85415.1"/>
    <property type="molecule type" value="Genomic_DNA"/>
</dbReference>
<evidence type="ECO:0000259" key="2">
    <source>
        <dbReference type="PROSITE" id="PS00028"/>
    </source>
</evidence>
<name>A0A0N1I3E5_LEPSE</name>
<dbReference type="SMART" id="SM00355">
    <property type="entry name" value="ZnF_C2H2"/>
    <property type="match status" value="5"/>
</dbReference>
<evidence type="ECO:0000313" key="3">
    <source>
        <dbReference type="EMBL" id="KPI85415.1"/>
    </source>
</evidence>
<protein>
    <recommendedName>
        <fullName evidence="2">C2H2-type domain-containing protein</fullName>
    </recommendedName>
</protein>
<feature type="region of interest" description="Disordered" evidence="1">
    <location>
        <begin position="65"/>
        <end position="95"/>
    </location>
</feature>